<evidence type="ECO:0000256" key="1">
    <source>
        <dbReference type="ARBA" id="ARBA00009175"/>
    </source>
</evidence>
<name>A0A8I0A6A6_9CLOT</name>
<dbReference type="Proteomes" id="UP000662088">
    <property type="component" value="Unassembled WGS sequence"/>
</dbReference>
<feature type="binding site" evidence="5">
    <location>
        <position position="149"/>
    </location>
    <ligand>
        <name>molybdate</name>
        <dbReference type="ChEBI" id="CHEBI:36264"/>
    </ligand>
</feature>
<feature type="signal peptide" evidence="6">
    <location>
        <begin position="1"/>
        <end position="27"/>
    </location>
</feature>
<sequence length="259" mass="27831">MIKRLKFLSTLCCLSLLLTGCSSSTKKEDKTIELNISAAASLKEAMADLEAAYTSKNPEVSFVINYGSSGSLQQQIEQGAPCDLFISAGEKQMTALEEEGLLLDGTNKDLVKNSLVLVTSNDSEISSIDSLNSDAVSKIALGEPSSVPAGKYADETLTSLAIKDSLNNKLVFAKDVKEVLAWTASGNADAGFVYLSDALSSDGVKIVETISEEYHSPITYPVAIIKDSDDIDAAKAFEDFLFTDEAQEIFEKYGYKSVE</sequence>
<feature type="binding site" evidence="5">
    <location>
        <position position="176"/>
    </location>
    <ligand>
        <name>molybdate</name>
        <dbReference type="ChEBI" id="CHEBI:36264"/>
    </ligand>
</feature>
<keyword evidence="3 5" id="KW-0479">Metal-binding</keyword>
<dbReference type="FunFam" id="3.40.190.10:FF:000035">
    <property type="entry name" value="Molybdate ABC transporter substrate-binding protein"/>
    <property type="match status" value="1"/>
</dbReference>
<feature type="binding site" evidence="5">
    <location>
        <position position="41"/>
    </location>
    <ligand>
        <name>molybdate</name>
        <dbReference type="ChEBI" id="CHEBI:36264"/>
    </ligand>
</feature>
<dbReference type="CDD" id="cd13537">
    <property type="entry name" value="PBP2_YvgL_like"/>
    <property type="match status" value="1"/>
</dbReference>
<dbReference type="GO" id="GO:0030973">
    <property type="term" value="F:molybdate ion binding"/>
    <property type="evidence" value="ECO:0007669"/>
    <property type="project" value="UniProtKB-ARBA"/>
</dbReference>
<keyword evidence="2 5" id="KW-0500">Molybdenum</keyword>
<dbReference type="InterPro" id="IPR041879">
    <property type="entry name" value="YvgL-like_PBP2"/>
</dbReference>
<gene>
    <name evidence="7" type="primary">modA</name>
    <name evidence="7" type="ORF">H8R92_05390</name>
</gene>
<dbReference type="EMBL" id="JACOOQ010000006">
    <property type="protein sequence ID" value="MBC5639870.1"/>
    <property type="molecule type" value="Genomic_DNA"/>
</dbReference>
<comment type="similarity">
    <text evidence="1">Belongs to the bacterial solute-binding protein ModA family.</text>
</comment>
<dbReference type="Gene3D" id="3.40.190.10">
    <property type="entry name" value="Periplasmic binding protein-like II"/>
    <property type="match status" value="2"/>
</dbReference>
<evidence type="ECO:0000313" key="7">
    <source>
        <dbReference type="EMBL" id="MBC5639870.1"/>
    </source>
</evidence>
<evidence type="ECO:0000256" key="6">
    <source>
        <dbReference type="SAM" id="SignalP"/>
    </source>
</evidence>
<feature type="binding site" evidence="5">
    <location>
        <position position="69"/>
    </location>
    <ligand>
        <name>molybdate</name>
        <dbReference type="ChEBI" id="CHEBI:36264"/>
    </ligand>
</feature>
<dbReference type="PANTHER" id="PTHR30632:SF0">
    <property type="entry name" value="SULFATE-BINDING PROTEIN"/>
    <property type="match status" value="1"/>
</dbReference>
<comment type="caution">
    <text evidence="7">The sequence shown here is derived from an EMBL/GenBank/DDBJ whole genome shotgun (WGS) entry which is preliminary data.</text>
</comment>
<dbReference type="GO" id="GO:0046872">
    <property type="term" value="F:metal ion binding"/>
    <property type="evidence" value="ECO:0007669"/>
    <property type="project" value="UniProtKB-KW"/>
</dbReference>
<proteinExistence type="inferred from homology"/>
<reference evidence="7" key="1">
    <citation type="submission" date="2020-08" db="EMBL/GenBank/DDBJ databases">
        <title>Genome public.</title>
        <authorList>
            <person name="Liu C."/>
            <person name="Sun Q."/>
        </authorList>
    </citation>
    <scope>NUCLEOTIDE SEQUENCE</scope>
    <source>
        <strain evidence="7">NSJ-42</strain>
    </source>
</reference>
<dbReference type="Pfam" id="PF13531">
    <property type="entry name" value="SBP_bac_11"/>
    <property type="match status" value="1"/>
</dbReference>
<dbReference type="PROSITE" id="PS51257">
    <property type="entry name" value="PROKAR_LIPOPROTEIN"/>
    <property type="match status" value="1"/>
</dbReference>
<evidence type="ECO:0000313" key="8">
    <source>
        <dbReference type="Proteomes" id="UP000662088"/>
    </source>
</evidence>
<dbReference type="SUPFAM" id="SSF53850">
    <property type="entry name" value="Periplasmic binding protein-like II"/>
    <property type="match status" value="1"/>
</dbReference>
<dbReference type="InterPro" id="IPR050682">
    <property type="entry name" value="ModA/WtpA"/>
</dbReference>
<feature type="binding site" evidence="5">
    <location>
        <position position="194"/>
    </location>
    <ligand>
        <name>molybdate</name>
        <dbReference type="ChEBI" id="CHEBI:36264"/>
    </ligand>
</feature>
<organism evidence="7 8">
    <name type="scientific">Clostridium lentum</name>
    <dbReference type="NCBI Taxonomy" id="2763037"/>
    <lineage>
        <taxon>Bacteria</taxon>
        <taxon>Bacillati</taxon>
        <taxon>Bacillota</taxon>
        <taxon>Clostridia</taxon>
        <taxon>Eubacteriales</taxon>
        <taxon>Clostridiaceae</taxon>
        <taxon>Clostridium</taxon>
    </lineage>
</organism>
<dbReference type="GO" id="GO:1901359">
    <property type="term" value="F:tungstate binding"/>
    <property type="evidence" value="ECO:0007669"/>
    <property type="project" value="UniProtKB-ARBA"/>
</dbReference>
<protein>
    <submittedName>
        <fullName evidence="7">Molybdate ABC transporter substrate-binding protein</fullName>
    </submittedName>
</protein>
<evidence type="ECO:0000256" key="2">
    <source>
        <dbReference type="ARBA" id="ARBA00022505"/>
    </source>
</evidence>
<dbReference type="PIRSF" id="PIRSF004846">
    <property type="entry name" value="ModA"/>
    <property type="match status" value="1"/>
</dbReference>
<keyword evidence="4 6" id="KW-0732">Signal</keyword>
<evidence type="ECO:0000256" key="3">
    <source>
        <dbReference type="ARBA" id="ARBA00022723"/>
    </source>
</evidence>
<accession>A0A8I0A6A6</accession>
<dbReference type="GO" id="GO:0015689">
    <property type="term" value="P:molybdate ion transport"/>
    <property type="evidence" value="ECO:0007669"/>
    <property type="project" value="InterPro"/>
</dbReference>
<dbReference type="PANTHER" id="PTHR30632">
    <property type="entry name" value="MOLYBDATE-BINDING PERIPLASMIC PROTEIN"/>
    <property type="match status" value="1"/>
</dbReference>
<evidence type="ECO:0000256" key="5">
    <source>
        <dbReference type="PIRSR" id="PIRSR004846-1"/>
    </source>
</evidence>
<evidence type="ECO:0000256" key="4">
    <source>
        <dbReference type="ARBA" id="ARBA00022729"/>
    </source>
</evidence>
<keyword evidence="8" id="KW-1185">Reference proteome</keyword>
<dbReference type="NCBIfam" id="TIGR01256">
    <property type="entry name" value="modA"/>
    <property type="match status" value="1"/>
</dbReference>
<dbReference type="RefSeq" id="WP_186834914.1">
    <property type="nucleotide sequence ID" value="NZ_JACOOQ010000006.1"/>
</dbReference>
<dbReference type="InterPro" id="IPR005950">
    <property type="entry name" value="ModA"/>
</dbReference>
<dbReference type="AlphaFoldDB" id="A0A8I0A6A6"/>
<feature type="chain" id="PRO_5039424330" evidence="6">
    <location>
        <begin position="28"/>
        <end position="259"/>
    </location>
</feature>